<dbReference type="STRING" id="5888.A0BMH5"/>
<gene>
    <name evidence="3" type="ORF">GSPATT00030378001</name>
</gene>
<evidence type="ECO:0000313" key="3">
    <source>
        <dbReference type="EMBL" id="CAK59742.1"/>
    </source>
</evidence>
<dbReference type="eggNOG" id="KOG0055">
    <property type="taxonomic scope" value="Eukaryota"/>
</dbReference>
<dbReference type="OMA" id="TITRSDC"/>
<dbReference type="InterPro" id="IPR027417">
    <property type="entry name" value="P-loop_NTPase"/>
</dbReference>
<dbReference type="GeneID" id="5012924"/>
<dbReference type="GO" id="GO:0016887">
    <property type="term" value="F:ATP hydrolysis activity"/>
    <property type="evidence" value="ECO:0007669"/>
    <property type="project" value="InterPro"/>
</dbReference>
<dbReference type="KEGG" id="ptm:GSPATT00030378001"/>
<evidence type="ECO:0000259" key="2">
    <source>
        <dbReference type="Pfam" id="PF00005"/>
    </source>
</evidence>
<dbReference type="OrthoDB" id="294152at2759"/>
<dbReference type="Pfam" id="PF00005">
    <property type="entry name" value="ABC_tran"/>
    <property type="match status" value="1"/>
</dbReference>
<accession>A0BMH5</accession>
<feature type="domain" description="ABC transporter" evidence="2">
    <location>
        <begin position="2"/>
        <end position="118"/>
    </location>
</feature>
<dbReference type="InParanoid" id="A0BMH5"/>
<organism evidence="3 4">
    <name type="scientific">Paramecium tetraurelia</name>
    <dbReference type="NCBI Taxonomy" id="5888"/>
    <lineage>
        <taxon>Eukaryota</taxon>
        <taxon>Sar</taxon>
        <taxon>Alveolata</taxon>
        <taxon>Ciliophora</taxon>
        <taxon>Intramacronucleata</taxon>
        <taxon>Oligohymenophorea</taxon>
        <taxon>Peniculida</taxon>
        <taxon>Parameciidae</taxon>
        <taxon>Paramecium</taxon>
    </lineage>
</organism>
<protein>
    <recommendedName>
        <fullName evidence="2">ABC transporter domain-containing protein</fullName>
    </recommendedName>
</protein>
<dbReference type="AlphaFoldDB" id="A0BMH5"/>
<name>A0BMH5_PARTE</name>
<dbReference type="InterPro" id="IPR039421">
    <property type="entry name" value="Type_1_exporter"/>
</dbReference>
<dbReference type="SUPFAM" id="SSF52540">
    <property type="entry name" value="P-loop containing nucleoside triphosphate hydrolases"/>
    <property type="match status" value="1"/>
</dbReference>
<keyword evidence="4" id="KW-1185">Reference proteome</keyword>
<dbReference type="RefSeq" id="XP_001427140.1">
    <property type="nucleotide sequence ID" value="XM_001427103.1"/>
</dbReference>
<evidence type="ECO:0000256" key="1">
    <source>
        <dbReference type="SAM" id="MobiDB-lite"/>
    </source>
</evidence>
<dbReference type="PANTHER" id="PTHR24221">
    <property type="entry name" value="ATP-BINDING CASSETTE SUB-FAMILY B"/>
    <property type="match status" value="1"/>
</dbReference>
<dbReference type="PANTHER" id="PTHR24221:SF503">
    <property type="entry name" value="MITOCHONDRIAL POTASSIUM CHANNEL ATP-BINDING SUBUNIT"/>
    <property type="match status" value="1"/>
</dbReference>
<dbReference type="EMBL" id="CT868004">
    <property type="protein sequence ID" value="CAK59742.1"/>
    <property type="molecule type" value="Genomic_DNA"/>
</dbReference>
<sequence>MQFYHPDQGYITINGVDITQYDIRTGVFKGTITENIQLNLPSEQIENASKLAKAYDFIISNQFEKTQITQKGTDKQRGQGFQRQVGPKGTQISGGQKQRIILARAILRNHNILLLDEAKSTLDTTSEHLVQDSINKLMQSKTTIAIAHRISTIQVFCFESKYRIQMLFMF</sequence>
<dbReference type="InterPro" id="IPR003439">
    <property type="entry name" value="ABC_transporter-like_ATP-bd"/>
</dbReference>
<evidence type="ECO:0000313" key="4">
    <source>
        <dbReference type="Proteomes" id="UP000000600"/>
    </source>
</evidence>
<dbReference type="HOGENOM" id="CLU_000604_1_9_1"/>
<dbReference type="Gene3D" id="3.40.50.300">
    <property type="entry name" value="P-loop containing nucleotide triphosphate hydrolases"/>
    <property type="match status" value="1"/>
</dbReference>
<proteinExistence type="predicted"/>
<dbReference type="GO" id="GO:0005524">
    <property type="term" value="F:ATP binding"/>
    <property type="evidence" value="ECO:0007669"/>
    <property type="project" value="InterPro"/>
</dbReference>
<reference evidence="3 4" key="1">
    <citation type="journal article" date="2006" name="Nature">
        <title>Global trends of whole-genome duplications revealed by the ciliate Paramecium tetraurelia.</title>
        <authorList>
            <consortium name="Genoscope"/>
            <person name="Aury J.-M."/>
            <person name="Jaillon O."/>
            <person name="Duret L."/>
            <person name="Noel B."/>
            <person name="Jubin C."/>
            <person name="Porcel B.M."/>
            <person name="Segurens B."/>
            <person name="Daubin V."/>
            <person name="Anthouard V."/>
            <person name="Aiach N."/>
            <person name="Arnaiz O."/>
            <person name="Billaut A."/>
            <person name="Beisson J."/>
            <person name="Blanc I."/>
            <person name="Bouhouche K."/>
            <person name="Camara F."/>
            <person name="Duharcourt S."/>
            <person name="Guigo R."/>
            <person name="Gogendeau D."/>
            <person name="Katinka M."/>
            <person name="Keller A.-M."/>
            <person name="Kissmehl R."/>
            <person name="Klotz C."/>
            <person name="Koll F."/>
            <person name="Le Moue A."/>
            <person name="Lepere C."/>
            <person name="Malinsky S."/>
            <person name="Nowacki M."/>
            <person name="Nowak J.K."/>
            <person name="Plattner H."/>
            <person name="Poulain J."/>
            <person name="Ruiz F."/>
            <person name="Serrano V."/>
            <person name="Zagulski M."/>
            <person name="Dessen P."/>
            <person name="Betermier M."/>
            <person name="Weissenbach J."/>
            <person name="Scarpelli C."/>
            <person name="Schachter V."/>
            <person name="Sperling L."/>
            <person name="Meyer E."/>
            <person name="Cohen J."/>
            <person name="Wincker P."/>
        </authorList>
    </citation>
    <scope>NUCLEOTIDE SEQUENCE [LARGE SCALE GENOMIC DNA]</scope>
    <source>
        <strain evidence="3 4">Stock d4-2</strain>
    </source>
</reference>
<feature type="region of interest" description="Disordered" evidence="1">
    <location>
        <begin position="70"/>
        <end position="89"/>
    </location>
</feature>
<dbReference type="Proteomes" id="UP000000600">
    <property type="component" value="Unassembled WGS sequence"/>
</dbReference>